<dbReference type="Gene3D" id="2.30.30.940">
    <property type="match status" value="1"/>
</dbReference>
<reference evidence="2 3" key="1">
    <citation type="submission" date="2019-10" db="EMBL/GenBank/DDBJ databases">
        <title>Halotolerant bacteria associated to Saharan-endemic halophytes Stipa tenacissima L. and Atriplex halimus L mitigate salt stress and promote growth of tomato plants.</title>
        <authorList>
            <person name="Dif G."/>
        </authorList>
    </citation>
    <scope>NUCLEOTIDE SEQUENCE [LARGE SCALE GENOMIC DNA]</scope>
    <source>
        <strain evidence="2 3">IS26</strain>
    </source>
</reference>
<dbReference type="SUPFAM" id="SSF55464">
    <property type="entry name" value="Origin of replication-binding domain, RBD-like"/>
    <property type="match status" value="1"/>
</dbReference>
<accession>A0A7V7YDX1</accession>
<dbReference type="InterPro" id="IPR027417">
    <property type="entry name" value="P-loop_NTPase"/>
</dbReference>
<dbReference type="InterPro" id="IPR014862">
    <property type="entry name" value="TrwC"/>
</dbReference>
<gene>
    <name evidence="2" type="ORF">F9K92_15880</name>
</gene>
<dbReference type="SUPFAM" id="SSF52540">
    <property type="entry name" value="P-loop containing nucleoside triphosphate hydrolases"/>
    <property type="match status" value="2"/>
</dbReference>
<dbReference type="AlphaFoldDB" id="A0A7V7YDX1"/>
<dbReference type="Gene3D" id="3.40.50.300">
    <property type="entry name" value="P-loop containing nucleotide triphosphate hydrolases"/>
    <property type="match status" value="2"/>
</dbReference>
<dbReference type="EMBL" id="WELC01000023">
    <property type="protein sequence ID" value="KAB7628923.1"/>
    <property type="molecule type" value="Genomic_DNA"/>
</dbReference>
<name>A0A7V7YDX1_9GAMM</name>
<comment type="caution">
    <text evidence="2">The sequence shown here is derived from an EMBL/GenBank/DDBJ whole genome shotgun (WGS) entry which is preliminary data.</text>
</comment>
<protein>
    <submittedName>
        <fullName evidence="2">Relaxase domain-containing protein</fullName>
    </submittedName>
</protein>
<evidence type="ECO:0000259" key="1">
    <source>
        <dbReference type="Pfam" id="PF08751"/>
    </source>
</evidence>
<feature type="domain" description="TrwC relaxase" evidence="1">
    <location>
        <begin position="18"/>
        <end position="322"/>
    </location>
</feature>
<dbReference type="NCBIfam" id="NF041492">
    <property type="entry name" value="MobF"/>
    <property type="match status" value="1"/>
</dbReference>
<dbReference type="Proteomes" id="UP000449004">
    <property type="component" value="Unassembled WGS sequence"/>
</dbReference>
<dbReference type="RefSeq" id="WP_152154027.1">
    <property type="nucleotide sequence ID" value="NZ_WELC01000023.1"/>
</dbReference>
<dbReference type="Pfam" id="PF08751">
    <property type="entry name" value="TrwC"/>
    <property type="match status" value="1"/>
</dbReference>
<proteinExistence type="predicted"/>
<evidence type="ECO:0000313" key="2">
    <source>
        <dbReference type="EMBL" id="KAB7628923.1"/>
    </source>
</evidence>
<evidence type="ECO:0000313" key="3">
    <source>
        <dbReference type="Proteomes" id="UP000449004"/>
    </source>
</evidence>
<dbReference type="Pfam" id="PF13604">
    <property type="entry name" value="AAA_30"/>
    <property type="match status" value="1"/>
</dbReference>
<sequence length="933" mass="104385">MFTIKRLNSRGQNAAGQDVVEYLLNTDIVEYYDADGNNIGTPTSRFSGAMAAELGLVGVTPNTENMMALAQGFAPDGTALCKNAGAKPTIEVKRKKDGEAYLRADGTEMTLERGGHRVGFDMTFSAPKSLGILYMMGDDDMRRTIQECMMEAAEVGSQFAEKQIETRRGTAGIDVIKVDKTIRSMHFHEASRNLEPMPHVHNLWFNVCVGEDGEPSTYDAQQLFRWRHATDMVSLNHLATIMRERTGISFRQIEHIDVHGKRSGRKSWEVEGLHDRDLIESVSSRHREIMEERAKGTSDAEAWAKTRKHKDEPSHVELMDHFQNLKADLSTRFNLPSLEQLKGMTDHKIEARNEANLLKFLHEKMSIIDQPTLLKHIGMENIGFMSSGALLAEFERFKSSENIIGVNPMAVHEDDLGQKLSTRHTDFRYAARWMLDTELRFVEQSKAREQEVHLQVAKSTADDAVDRVAKIKGFRPSAEQYNAIMHATVESKGIAVVPGFAGTGKTATSDFIKAVFEADGRTLIGCAVSTGAAEKLNSETGIECRSVSMTLSMIKKGALTLNDKTVVVLDESGMINIHQSQELAQRCKDRGAKLLVQGDTRQLQPVGAGMGMSLLEDILPTAELTEIRRQKKEEDRRIAAMFYDVENGKRKKRGAVLSTNEVREKSNNIFDELEARGCIEEYSVRDDGMHLLVEEYMSRTVPHSEFLIMTHTLADLKEVNTRIRDARKLKGEVTGKEATFKAIGKEEFFDISLAQGDLISFTTNDKVMGVINGTKAVVTGVEEDRRKGGFTITCTSENDGREIVFNTHEWKAVKLAYARTVHDAQGQGMSKVRLWGNGGMSDVSSIGVAFSRMTGGDFKWYMSTDERDSIRDNLARERFTENILQSGVTDQEINAHFNALKKPKPEIDVEDLLPKIGRTQEPSKRSRVRTQTL</sequence>
<organism evidence="2 3">
    <name type="scientific">Stenotrophomonas rhizophila</name>
    <dbReference type="NCBI Taxonomy" id="216778"/>
    <lineage>
        <taxon>Bacteria</taxon>
        <taxon>Pseudomonadati</taxon>
        <taxon>Pseudomonadota</taxon>
        <taxon>Gammaproteobacteria</taxon>
        <taxon>Lysobacterales</taxon>
        <taxon>Lysobacteraceae</taxon>
        <taxon>Stenotrophomonas</taxon>
    </lineage>
</organism>